<dbReference type="CDD" id="cd01949">
    <property type="entry name" value="GGDEF"/>
    <property type="match status" value="1"/>
</dbReference>
<evidence type="ECO:0000259" key="1">
    <source>
        <dbReference type="PROSITE" id="PS50887"/>
    </source>
</evidence>
<dbReference type="EMBL" id="CP087994">
    <property type="protein sequence ID" value="UYO62457.1"/>
    <property type="molecule type" value="Genomic_DNA"/>
</dbReference>
<keyword evidence="4" id="KW-1185">Reference proteome</keyword>
<dbReference type="InterPro" id="IPR052020">
    <property type="entry name" value="Cyclic_di-GMP/3'3'-cGAMP_PDE"/>
</dbReference>
<sequence length="499" mass="56584">MDESWNHKNKKEITRETIIGLGENSFKKNYYSELQTKLLDLERINSRTRALIATIPDILLISNGEGQITPLNPSLNTGSYALLEIMRNPILMADLKQVIDLVMRTRVLSDYYFSMTFKDSLHYFEVRVQISSFDEVLIMIRDMTERVIMEKKLRDLVDKDTLTHIANRRFFEAELEQLNNRDIKNLTILLLDIDGLKFVNDTLGHLLGDQVIVSASQVIGRCFQALGIVSRIGGDEFGVIVKNQPSDIIESALEKMNSHLKCLNELPDATFKISLSYGYSYHPCGLVNTNFLFQEADNNMYQNKLLKESSTRNNLVKTLMKALEAKDYVTEGHTSRMDTLATLIGQALRLPQNVMDRIQLLTKFHDIGKVGIPDSILKKPSALTPDEWKVMKTHCAIGERIANESSELKDISHLILKHQEKWDGTGYPLGLAGEDIPIECRVLSIVDSYDAMTNDRPYRGALSPETAINEIVSCAGSQFDPGMVKIFCKVIEQHLRPQQ</sequence>
<keyword evidence="3" id="KW-0808">Transferase</keyword>
<evidence type="ECO:0000313" key="3">
    <source>
        <dbReference type="EMBL" id="UYO62457.1"/>
    </source>
</evidence>
<dbReference type="SUPFAM" id="SSF109604">
    <property type="entry name" value="HD-domain/PDEase-like"/>
    <property type="match status" value="1"/>
</dbReference>
<dbReference type="PANTHER" id="PTHR45228">
    <property type="entry name" value="CYCLIC DI-GMP PHOSPHODIESTERASE TM_0186-RELATED"/>
    <property type="match status" value="1"/>
</dbReference>
<dbReference type="InterPro" id="IPR037522">
    <property type="entry name" value="HD_GYP_dom"/>
</dbReference>
<dbReference type="InterPro" id="IPR043128">
    <property type="entry name" value="Rev_trsase/Diguanyl_cyclase"/>
</dbReference>
<dbReference type="InterPro" id="IPR000160">
    <property type="entry name" value="GGDEF_dom"/>
</dbReference>
<dbReference type="InterPro" id="IPR029787">
    <property type="entry name" value="Nucleotide_cyclase"/>
</dbReference>
<dbReference type="PROSITE" id="PS50887">
    <property type="entry name" value="GGDEF"/>
    <property type="match status" value="1"/>
</dbReference>
<dbReference type="SMART" id="SM00471">
    <property type="entry name" value="HDc"/>
    <property type="match status" value="1"/>
</dbReference>
<gene>
    <name evidence="3" type="ORF">LNN31_16980</name>
</gene>
<proteinExistence type="predicted"/>
<dbReference type="Gene3D" id="3.30.70.270">
    <property type="match status" value="1"/>
</dbReference>
<dbReference type="EC" id="2.7.7.65" evidence="3"/>
<dbReference type="InterPro" id="IPR003607">
    <property type="entry name" value="HD/PDEase_dom"/>
</dbReference>
<evidence type="ECO:0000313" key="4">
    <source>
        <dbReference type="Proteomes" id="UP001163550"/>
    </source>
</evidence>
<keyword evidence="3" id="KW-0548">Nucleotidyltransferase</keyword>
<evidence type="ECO:0000259" key="2">
    <source>
        <dbReference type="PROSITE" id="PS51832"/>
    </source>
</evidence>
<dbReference type="PROSITE" id="PS51832">
    <property type="entry name" value="HD_GYP"/>
    <property type="match status" value="1"/>
</dbReference>
<feature type="domain" description="GGDEF" evidence="1">
    <location>
        <begin position="184"/>
        <end position="320"/>
    </location>
</feature>
<dbReference type="Gene3D" id="1.10.3210.10">
    <property type="entry name" value="Hypothetical protein af1432"/>
    <property type="match status" value="1"/>
</dbReference>
<name>A0ABY6HD87_9FIRM</name>
<reference evidence="3" key="1">
    <citation type="submission" date="2021-11" db="EMBL/GenBank/DDBJ databases">
        <title>Isoprene-degrading acetogen.</title>
        <authorList>
            <person name="Yang Y."/>
            <person name="Jin H."/>
            <person name="Yan J."/>
        </authorList>
    </citation>
    <scope>NUCLEOTIDE SEQUENCE</scope>
    <source>
        <strain evidence="3">Berkeley</strain>
    </source>
</reference>
<accession>A0ABY6HD87</accession>
<dbReference type="CDD" id="cd00077">
    <property type="entry name" value="HDc"/>
    <property type="match status" value="1"/>
</dbReference>
<dbReference type="Pfam" id="PF13487">
    <property type="entry name" value="HD_5"/>
    <property type="match status" value="1"/>
</dbReference>
<feature type="domain" description="HD-GYP" evidence="2">
    <location>
        <begin position="308"/>
        <end position="499"/>
    </location>
</feature>
<dbReference type="SMART" id="SM00267">
    <property type="entry name" value="GGDEF"/>
    <property type="match status" value="1"/>
</dbReference>
<dbReference type="Pfam" id="PF00990">
    <property type="entry name" value="GGDEF"/>
    <property type="match status" value="1"/>
</dbReference>
<dbReference type="NCBIfam" id="TIGR00254">
    <property type="entry name" value="GGDEF"/>
    <property type="match status" value="1"/>
</dbReference>
<dbReference type="PANTHER" id="PTHR45228:SF1">
    <property type="entry name" value="CYCLIC DI-GMP PHOSPHODIESTERASE TM_0186"/>
    <property type="match status" value="1"/>
</dbReference>
<dbReference type="Proteomes" id="UP001163550">
    <property type="component" value="Chromosome"/>
</dbReference>
<protein>
    <submittedName>
        <fullName evidence="3">Diguanylate cyclase</fullName>
        <ecNumber evidence="3">2.7.7.65</ecNumber>
    </submittedName>
</protein>
<dbReference type="SUPFAM" id="SSF55073">
    <property type="entry name" value="Nucleotide cyclase"/>
    <property type="match status" value="1"/>
</dbReference>
<dbReference type="GO" id="GO:0052621">
    <property type="term" value="F:diguanylate cyclase activity"/>
    <property type="evidence" value="ECO:0007669"/>
    <property type="project" value="UniProtKB-EC"/>
</dbReference>
<organism evidence="3 4">
    <name type="scientific">Acetobacterium wieringae</name>
    <dbReference type="NCBI Taxonomy" id="52694"/>
    <lineage>
        <taxon>Bacteria</taxon>
        <taxon>Bacillati</taxon>
        <taxon>Bacillota</taxon>
        <taxon>Clostridia</taxon>
        <taxon>Eubacteriales</taxon>
        <taxon>Eubacteriaceae</taxon>
        <taxon>Acetobacterium</taxon>
    </lineage>
</organism>
<dbReference type="RefSeq" id="WP_263992763.1">
    <property type="nucleotide sequence ID" value="NZ_CP087994.1"/>
</dbReference>